<keyword evidence="2" id="KW-0479">Metal-binding</keyword>
<evidence type="ECO:0000313" key="12">
    <source>
        <dbReference type="RefSeq" id="NP_001161623.1"/>
    </source>
</evidence>
<dbReference type="InterPro" id="IPR036236">
    <property type="entry name" value="Znf_C2H2_sf"/>
</dbReference>
<dbReference type="AlphaFoldDB" id="D1LXA6"/>
<evidence type="ECO:0000256" key="5">
    <source>
        <dbReference type="ARBA" id="ARBA00022833"/>
    </source>
</evidence>
<dbReference type="SUPFAM" id="SSF57667">
    <property type="entry name" value="beta-beta-alpha zinc fingers"/>
    <property type="match status" value="2"/>
</dbReference>
<dbReference type="EMBL" id="GU076083">
    <property type="protein sequence ID" value="ACY92612.1"/>
    <property type="molecule type" value="mRNA"/>
</dbReference>
<evidence type="ECO:0000256" key="4">
    <source>
        <dbReference type="ARBA" id="ARBA00022771"/>
    </source>
</evidence>
<keyword evidence="11" id="KW-1185">Reference proteome</keyword>
<dbReference type="PROSITE" id="PS50157">
    <property type="entry name" value="ZINC_FINGER_C2H2_2"/>
    <property type="match status" value="3"/>
</dbReference>
<accession>D1LXA6</accession>
<evidence type="ECO:0000256" key="1">
    <source>
        <dbReference type="ARBA" id="ARBA00004123"/>
    </source>
</evidence>
<feature type="domain" description="C2H2-type" evidence="9">
    <location>
        <begin position="202"/>
        <end position="226"/>
    </location>
</feature>
<reference evidence="12" key="2">
    <citation type="submission" date="2025-05" db="UniProtKB">
        <authorList>
            <consortium name="RefSeq"/>
        </authorList>
    </citation>
    <scope>IDENTIFICATION</scope>
</reference>
<dbReference type="InterPro" id="IPR027756">
    <property type="entry name" value="Ovo-like"/>
</dbReference>
<dbReference type="GeneID" id="100313696"/>
<dbReference type="InterPro" id="IPR013087">
    <property type="entry name" value="Znf_C2H2_type"/>
</dbReference>
<feature type="region of interest" description="Disordered" evidence="8">
    <location>
        <begin position="104"/>
        <end position="131"/>
    </location>
</feature>
<gene>
    <name evidence="12" type="primary">LOC100313696</name>
</gene>
<evidence type="ECO:0000259" key="9">
    <source>
        <dbReference type="PROSITE" id="PS50157"/>
    </source>
</evidence>
<feature type="compositionally biased region" description="Low complexity" evidence="8">
    <location>
        <begin position="120"/>
        <end position="131"/>
    </location>
</feature>
<dbReference type="RefSeq" id="NP_001161623.1">
    <property type="nucleotide sequence ID" value="NM_001168151.1"/>
</dbReference>
<proteinExistence type="evidence at transcript level"/>
<dbReference type="PANTHER" id="PTHR10032:SF271">
    <property type="entry name" value="RH12261P-RELATED"/>
    <property type="match status" value="1"/>
</dbReference>
<organism evidence="10">
    <name type="scientific">Saccoglossus kowalevskii</name>
    <name type="common">Acorn worm</name>
    <dbReference type="NCBI Taxonomy" id="10224"/>
    <lineage>
        <taxon>Eukaryota</taxon>
        <taxon>Metazoa</taxon>
        <taxon>Hemichordata</taxon>
        <taxon>Enteropneusta</taxon>
        <taxon>Harrimaniidae</taxon>
        <taxon>Saccoglossus</taxon>
    </lineage>
</organism>
<feature type="compositionally biased region" description="Basic and acidic residues" evidence="8">
    <location>
        <begin position="106"/>
        <end position="119"/>
    </location>
</feature>
<evidence type="ECO:0000256" key="6">
    <source>
        <dbReference type="ARBA" id="ARBA00023242"/>
    </source>
</evidence>
<evidence type="ECO:0000256" key="8">
    <source>
        <dbReference type="SAM" id="MobiDB-lite"/>
    </source>
</evidence>
<feature type="domain" description="C2H2-type" evidence="9">
    <location>
        <begin position="146"/>
        <end position="173"/>
    </location>
</feature>
<evidence type="ECO:0000313" key="10">
    <source>
        <dbReference type="EMBL" id="ACY92612.1"/>
    </source>
</evidence>
<dbReference type="Pfam" id="PF13465">
    <property type="entry name" value="zf-H2C2_2"/>
    <property type="match status" value="1"/>
</dbReference>
<comment type="subcellular location">
    <subcellularLocation>
        <location evidence="1">Nucleus</location>
    </subcellularLocation>
</comment>
<keyword evidence="5" id="KW-0862">Zinc</keyword>
<dbReference type="OrthoDB" id="6508643at2759"/>
<keyword evidence="6" id="KW-0539">Nucleus</keyword>
<reference evidence="10" key="1">
    <citation type="submission" date="2009-10" db="EMBL/GenBank/DDBJ databases">
        <authorList>
            <person name="Freeman R.M.Jr."/>
            <person name="Wu M.M."/>
            <person name="Gerhart J.J."/>
        </authorList>
    </citation>
    <scope>NUCLEOTIDE SEQUENCE</scope>
</reference>
<dbReference type="SMART" id="SM00355">
    <property type="entry name" value="ZnF_C2H2"/>
    <property type="match status" value="4"/>
</dbReference>
<keyword evidence="4 7" id="KW-0863">Zinc-finger</keyword>
<dbReference type="PANTHER" id="PTHR10032">
    <property type="entry name" value="ZINC FINGER PROTEIN WITH KRAB AND SCAN DOMAINS"/>
    <property type="match status" value="1"/>
</dbReference>
<keyword evidence="3" id="KW-0677">Repeat</keyword>
<dbReference type="PROSITE" id="PS00028">
    <property type="entry name" value="ZINC_FINGER_C2H2_1"/>
    <property type="match status" value="3"/>
</dbReference>
<dbReference type="FunFam" id="3.30.160.60:FF:000112">
    <property type="entry name" value="Mds1 and evi1 complex locus protein"/>
    <property type="match status" value="1"/>
</dbReference>
<dbReference type="Gene3D" id="3.30.160.60">
    <property type="entry name" value="Classic Zinc Finger"/>
    <property type="match status" value="2"/>
</dbReference>
<dbReference type="GO" id="GO:0005634">
    <property type="term" value="C:nucleus"/>
    <property type="evidence" value="ECO:0007669"/>
    <property type="project" value="UniProtKB-SubCell"/>
</dbReference>
<dbReference type="GO" id="GO:0000978">
    <property type="term" value="F:RNA polymerase II cis-regulatory region sequence-specific DNA binding"/>
    <property type="evidence" value="ECO:0007669"/>
    <property type="project" value="TreeGrafter"/>
</dbReference>
<protein>
    <submittedName>
        <fullName evidence="10 12">Ovo-like transcription factor</fullName>
    </submittedName>
</protein>
<evidence type="ECO:0000256" key="7">
    <source>
        <dbReference type="PROSITE-ProRule" id="PRU00042"/>
    </source>
</evidence>
<dbReference type="Proteomes" id="UP000694865">
    <property type="component" value="Unplaced"/>
</dbReference>
<dbReference type="GO" id="GO:0000981">
    <property type="term" value="F:DNA-binding transcription factor activity, RNA polymerase II-specific"/>
    <property type="evidence" value="ECO:0007669"/>
    <property type="project" value="TreeGrafter"/>
</dbReference>
<dbReference type="GO" id="GO:0009913">
    <property type="term" value="P:epidermal cell differentiation"/>
    <property type="evidence" value="ECO:0007669"/>
    <property type="project" value="TreeGrafter"/>
</dbReference>
<dbReference type="KEGG" id="sko:100313696"/>
<name>D1LXA6_SACKO</name>
<sequence length="294" mass="33869">MPKSFLIKKYHNAISHSLRFARMSVLDEQVFRPLRPSSTCLDEFMYHSVDMHGEPPNTNCPDPCKLGAGKGSPETHNAYKDEKSVEALGIQCTKYENVVNEVLSEDVSKESDGESRDCDSGSSHSGSSFGDDSICSDGVDESKRRHSCPQCNKKFYVQRILMRHLKCHSKDKRHHCTYCGKGFNDNFDLKRHIRTHTGVRPYKCSECDKAFTQRCSLESHLKKVHSVNLEYAFKERREKLHVCEECGHTSRRTEDHYTHVRDTHPFSTEMKKIQKKVYSTTSEKIVQQPQDRMS</sequence>
<evidence type="ECO:0000313" key="11">
    <source>
        <dbReference type="Proteomes" id="UP000694865"/>
    </source>
</evidence>
<dbReference type="GO" id="GO:0008270">
    <property type="term" value="F:zinc ion binding"/>
    <property type="evidence" value="ECO:0007669"/>
    <property type="project" value="UniProtKB-KW"/>
</dbReference>
<dbReference type="FunFam" id="3.30.160.60:FF:000452">
    <property type="entry name" value="Transcription factor Ovo-like 2"/>
    <property type="match status" value="1"/>
</dbReference>
<feature type="domain" description="C2H2-type" evidence="9">
    <location>
        <begin position="174"/>
        <end position="201"/>
    </location>
</feature>
<evidence type="ECO:0000256" key="2">
    <source>
        <dbReference type="ARBA" id="ARBA00022723"/>
    </source>
</evidence>
<evidence type="ECO:0000256" key="3">
    <source>
        <dbReference type="ARBA" id="ARBA00022737"/>
    </source>
</evidence>